<dbReference type="EMBL" id="VUJU01015989">
    <property type="protein sequence ID" value="KAF0691358.1"/>
    <property type="molecule type" value="Genomic_DNA"/>
</dbReference>
<proteinExistence type="predicted"/>
<gene>
    <name evidence="1" type="ORF">FWK35_00033573</name>
</gene>
<reference evidence="1 2" key="1">
    <citation type="submission" date="2019-08" db="EMBL/GenBank/DDBJ databases">
        <title>Whole genome of Aphis craccivora.</title>
        <authorList>
            <person name="Voronova N.V."/>
            <person name="Shulinski R.S."/>
            <person name="Bandarenka Y.V."/>
            <person name="Zhorov D.G."/>
            <person name="Warner D."/>
        </authorList>
    </citation>
    <scope>NUCLEOTIDE SEQUENCE [LARGE SCALE GENOMIC DNA]</scope>
    <source>
        <strain evidence="1">180601</strain>
        <tissue evidence="1">Whole Body</tissue>
    </source>
</reference>
<evidence type="ECO:0000313" key="1">
    <source>
        <dbReference type="EMBL" id="KAF0691358.1"/>
    </source>
</evidence>
<protein>
    <submittedName>
        <fullName evidence="1">Triosephosphate isomerase</fullName>
    </submittedName>
</protein>
<organism evidence="1 2">
    <name type="scientific">Aphis craccivora</name>
    <name type="common">Cowpea aphid</name>
    <dbReference type="NCBI Taxonomy" id="307492"/>
    <lineage>
        <taxon>Eukaryota</taxon>
        <taxon>Metazoa</taxon>
        <taxon>Ecdysozoa</taxon>
        <taxon>Arthropoda</taxon>
        <taxon>Hexapoda</taxon>
        <taxon>Insecta</taxon>
        <taxon>Pterygota</taxon>
        <taxon>Neoptera</taxon>
        <taxon>Paraneoptera</taxon>
        <taxon>Hemiptera</taxon>
        <taxon>Sternorrhyncha</taxon>
        <taxon>Aphidomorpha</taxon>
        <taxon>Aphidoidea</taxon>
        <taxon>Aphididae</taxon>
        <taxon>Aphidini</taxon>
        <taxon>Aphis</taxon>
        <taxon>Aphis</taxon>
    </lineage>
</organism>
<dbReference type="GO" id="GO:0016853">
    <property type="term" value="F:isomerase activity"/>
    <property type="evidence" value="ECO:0007669"/>
    <property type="project" value="UniProtKB-KW"/>
</dbReference>
<dbReference type="PANTHER" id="PTHR33053">
    <property type="entry name" value="PROTEIN, PUTATIVE-RELATED"/>
    <property type="match status" value="1"/>
</dbReference>
<feature type="non-terminal residue" evidence="1">
    <location>
        <position position="281"/>
    </location>
</feature>
<dbReference type="Proteomes" id="UP000478052">
    <property type="component" value="Unassembled WGS sequence"/>
</dbReference>
<comment type="caution">
    <text evidence="1">The sequence shown here is derived from an EMBL/GenBank/DDBJ whole genome shotgun (WGS) entry which is preliminary data.</text>
</comment>
<dbReference type="AlphaFoldDB" id="A0A6G0VJF3"/>
<sequence>MSTRRIENVRTKRKKIRNEFPSNDSIDLPLSVINTYNEPTDTHTFNTEKLFINSSKQFSVQGFIASCAIDYKIPHNKVNGLLKGLKMHDCFNNLPIDCHTILNTPNNKSKENRIVSPGVYHHFGLEKGIKLYAPSNEQVIQIAKGVDGLPISKSSSSQFWPILASILVKHPLKRSVFIVDLYWEIEKPKDSNEYLIDFVNEAKRLETEVNITLFCCDVPAKAFVLKVKDHTEGEYVCNRVCFPYSQIKSTERNHHAYLNTEVEEYQISNQTSILIELQSFN</sequence>
<keyword evidence="1" id="KW-0413">Isomerase</keyword>
<dbReference type="OrthoDB" id="7551877at2759"/>
<name>A0A6G0VJF3_APHCR</name>
<evidence type="ECO:0000313" key="2">
    <source>
        <dbReference type="Proteomes" id="UP000478052"/>
    </source>
</evidence>
<accession>A0A6G0VJF3</accession>
<keyword evidence="2" id="KW-1185">Reference proteome</keyword>